<dbReference type="SUPFAM" id="SSF54695">
    <property type="entry name" value="POZ domain"/>
    <property type="match status" value="1"/>
</dbReference>
<dbReference type="Gene3D" id="2.60.210.10">
    <property type="entry name" value="Apoptosis, Tumor Necrosis Factor Receptor Associated Protein 2, Chain A"/>
    <property type="match status" value="1"/>
</dbReference>
<name>A0AAV1ZU59_9ARAC</name>
<gene>
    <name evidence="2" type="ORF">LARSCL_LOCUS8030</name>
</gene>
<evidence type="ECO:0000313" key="3">
    <source>
        <dbReference type="Proteomes" id="UP001497382"/>
    </source>
</evidence>
<keyword evidence="3" id="KW-1185">Reference proteome</keyword>
<dbReference type="Proteomes" id="UP001497382">
    <property type="component" value="Unassembled WGS sequence"/>
</dbReference>
<comment type="caution">
    <text evidence="2">The sequence shown here is derived from an EMBL/GenBank/DDBJ whole genome shotgun (WGS) entry which is preliminary data.</text>
</comment>
<sequence length="500" mass="57351">MADSGNRVKNTAHFTYIWTIENMCIPFNLNSPAFTVQAMDATKWYLSLDCGIIEPLELNINRDPEDNGPDSIEIKFELSFLGKNGLPLIKQTNSQQFCKGGGFLFRKFAHQSNIFDHRRTDFLPKDSLTIRCRMWRVGTEISNPDLCFARTLLRADRHSFIWTLREFSNLRSGQKRRLLLNPTSKEGNQLTLNFFLREKNGDEYLCIGIEDTDEIDYSWYSIHLCLLGVEGNVVHSIRAFINIETNVTFFKKCKLMDEEASLVPNDVLCLKCEIQGEAKTVWSRIENCRHINSMNFLTLSKQIDKVDLIESEITSIVSSSFTEAIKNLLEEGTLSDVILRTDSQSFPAHKCILSARSPVFKAMFTGDMREKTGKSVEIPDLDEATLRELLSYIYTDTVAELQWRGTADLYRASDKYELLDLKRRCSTFLKTNLSVSSVCTVLILADMHHDQELREVAQDFITRQEAEFFASDAWGSFKKGNPNLALEIMERIVCTIKRHN</sequence>
<organism evidence="2 3">
    <name type="scientific">Larinioides sclopetarius</name>
    <dbReference type="NCBI Taxonomy" id="280406"/>
    <lineage>
        <taxon>Eukaryota</taxon>
        <taxon>Metazoa</taxon>
        <taxon>Ecdysozoa</taxon>
        <taxon>Arthropoda</taxon>
        <taxon>Chelicerata</taxon>
        <taxon>Arachnida</taxon>
        <taxon>Araneae</taxon>
        <taxon>Araneomorphae</taxon>
        <taxon>Entelegynae</taxon>
        <taxon>Araneoidea</taxon>
        <taxon>Araneidae</taxon>
        <taxon>Larinioides</taxon>
    </lineage>
</organism>
<feature type="domain" description="BTB" evidence="1">
    <location>
        <begin position="335"/>
        <end position="402"/>
    </location>
</feature>
<proteinExistence type="predicted"/>
<evidence type="ECO:0000313" key="2">
    <source>
        <dbReference type="EMBL" id="CAL1275376.1"/>
    </source>
</evidence>
<dbReference type="EMBL" id="CAXIEN010000084">
    <property type="protein sequence ID" value="CAL1275376.1"/>
    <property type="molecule type" value="Genomic_DNA"/>
</dbReference>
<dbReference type="SMART" id="SM00225">
    <property type="entry name" value="BTB"/>
    <property type="match status" value="1"/>
</dbReference>
<reference evidence="2 3" key="1">
    <citation type="submission" date="2024-04" db="EMBL/GenBank/DDBJ databases">
        <authorList>
            <person name="Rising A."/>
            <person name="Reimegard J."/>
            <person name="Sonavane S."/>
            <person name="Akerstrom W."/>
            <person name="Nylinder S."/>
            <person name="Hedman E."/>
            <person name="Kallberg Y."/>
        </authorList>
    </citation>
    <scope>NUCLEOTIDE SEQUENCE [LARGE SCALE GENOMIC DNA]</scope>
</reference>
<dbReference type="InterPro" id="IPR011333">
    <property type="entry name" value="SKP1/BTB/POZ_sf"/>
</dbReference>
<dbReference type="AlphaFoldDB" id="A0AAV1ZU59"/>
<dbReference type="Pfam" id="PF00651">
    <property type="entry name" value="BTB"/>
    <property type="match status" value="1"/>
</dbReference>
<dbReference type="InterPro" id="IPR000210">
    <property type="entry name" value="BTB/POZ_dom"/>
</dbReference>
<dbReference type="InterPro" id="IPR008974">
    <property type="entry name" value="TRAF-like"/>
</dbReference>
<protein>
    <recommendedName>
        <fullName evidence="1">BTB domain-containing protein</fullName>
    </recommendedName>
</protein>
<dbReference type="PANTHER" id="PTHR24413">
    <property type="entry name" value="SPECKLE-TYPE POZ PROTEIN"/>
    <property type="match status" value="1"/>
</dbReference>
<dbReference type="InterPro" id="IPR002083">
    <property type="entry name" value="MATH/TRAF_dom"/>
</dbReference>
<evidence type="ECO:0000259" key="1">
    <source>
        <dbReference type="PROSITE" id="PS50097"/>
    </source>
</evidence>
<accession>A0AAV1ZU59</accession>
<dbReference type="Gene3D" id="1.25.40.420">
    <property type="match status" value="1"/>
</dbReference>
<dbReference type="CDD" id="cd00121">
    <property type="entry name" value="MATH"/>
    <property type="match status" value="1"/>
</dbReference>
<dbReference type="Gene3D" id="3.30.710.10">
    <property type="entry name" value="Potassium Channel Kv1.1, Chain A"/>
    <property type="match status" value="1"/>
</dbReference>
<dbReference type="GO" id="GO:0030163">
    <property type="term" value="P:protein catabolic process"/>
    <property type="evidence" value="ECO:0007669"/>
    <property type="project" value="UniProtKB-ARBA"/>
</dbReference>
<dbReference type="PROSITE" id="PS50097">
    <property type="entry name" value="BTB"/>
    <property type="match status" value="1"/>
</dbReference>
<dbReference type="SUPFAM" id="SSF49599">
    <property type="entry name" value="TRAF domain-like"/>
    <property type="match status" value="2"/>
</dbReference>